<feature type="region of interest" description="Disordered" evidence="1">
    <location>
        <begin position="1"/>
        <end position="30"/>
    </location>
</feature>
<evidence type="ECO:0000256" key="1">
    <source>
        <dbReference type="SAM" id="MobiDB-lite"/>
    </source>
</evidence>
<accession>A0A821MN72</accession>
<evidence type="ECO:0000313" key="3">
    <source>
        <dbReference type="Proteomes" id="UP000663880"/>
    </source>
</evidence>
<dbReference type="OrthoDB" id="412981at2759"/>
<sequence>MLDRADASQHPHLQNIAPCHSGPPDCHRYPRELQLSAGANNSGLDTRAAIAASTAGPSSGVSGGLTRWSVAREPRVWPLPMTTTLRPERLLLSLPLY</sequence>
<dbReference type="EMBL" id="CAJOBZ010000003">
    <property type="protein sequence ID" value="CAF4771261.1"/>
    <property type="molecule type" value="Genomic_DNA"/>
</dbReference>
<reference evidence="2" key="1">
    <citation type="submission" date="2021-02" db="EMBL/GenBank/DDBJ databases">
        <authorList>
            <person name="Steward A R."/>
        </authorList>
    </citation>
    <scope>NUCLEOTIDE SEQUENCE</scope>
</reference>
<organism evidence="2 3">
    <name type="scientific">Pieris macdunnoughi</name>
    <dbReference type="NCBI Taxonomy" id="345717"/>
    <lineage>
        <taxon>Eukaryota</taxon>
        <taxon>Metazoa</taxon>
        <taxon>Ecdysozoa</taxon>
        <taxon>Arthropoda</taxon>
        <taxon>Hexapoda</taxon>
        <taxon>Insecta</taxon>
        <taxon>Pterygota</taxon>
        <taxon>Neoptera</taxon>
        <taxon>Endopterygota</taxon>
        <taxon>Lepidoptera</taxon>
        <taxon>Glossata</taxon>
        <taxon>Ditrysia</taxon>
        <taxon>Papilionoidea</taxon>
        <taxon>Pieridae</taxon>
        <taxon>Pierinae</taxon>
        <taxon>Pieris</taxon>
    </lineage>
</organism>
<dbReference type="Proteomes" id="UP000663880">
    <property type="component" value="Unassembled WGS sequence"/>
</dbReference>
<gene>
    <name evidence="2" type="ORF">PMACD_LOCUS1836</name>
</gene>
<comment type="caution">
    <text evidence="2">The sequence shown here is derived from an EMBL/GenBank/DDBJ whole genome shotgun (WGS) entry which is preliminary data.</text>
</comment>
<dbReference type="AlphaFoldDB" id="A0A821MN72"/>
<evidence type="ECO:0000313" key="2">
    <source>
        <dbReference type="EMBL" id="CAF4771261.1"/>
    </source>
</evidence>
<keyword evidence="3" id="KW-1185">Reference proteome</keyword>
<name>A0A821MN72_9NEOP</name>
<proteinExistence type="predicted"/>
<protein>
    <submittedName>
        <fullName evidence="2">Uncharacterized protein</fullName>
    </submittedName>
</protein>